<keyword evidence="1" id="KW-0472">Membrane</keyword>
<organism evidence="2 3">
    <name type="scientific">Penaeus vannamei</name>
    <name type="common">Whiteleg shrimp</name>
    <name type="synonym">Litopenaeus vannamei</name>
    <dbReference type="NCBI Taxonomy" id="6689"/>
    <lineage>
        <taxon>Eukaryota</taxon>
        <taxon>Metazoa</taxon>
        <taxon>Ecdysozoa</taxon>
        <taxon>Arthropoda</taxon>
        <taxon>Crustacea</taxon>
        <taxon>Multicrustacea</taxon>
        <taxon>Malacostraca</taxon>
        <taxon>Eumalacostraca</taxon>
        <taxon>Eucarida</taxon>
        <taxon>Decapoda</taxon>
        <taxon>Dendrobranchiata</taxon>
        <taxon>Penaeoidea</taxon>
        <taxon>Penaeidae</taxon>
        <taxon>Penaeus</taxon>
    </lineage>
</organism>
<keyword evidence="1" id="KW-1133">Transmembrane helix</keyword>
<gene>
    <name evidence="2" type="ORF">C7M84_005670</name>
</gene>
<sequence>SGSVQTIGSVQLRANCGLQVVFHSPISTQVMKQLLTDCSSAEIISFGDSCQVDFKSVKEAEDNWKTLQKLVLKNEKNNISFEELSILCVEPDSDAANNMDASSSLPILLWSHLFALSFSHSLLPSSLPSLVPLHSSPFRLSALYLLPPSPVFPLSPYLSLLLPSPPAHPLTSPSPPSPCSSSRLSALPCSLSLPRPLSLLPLAFSLSLFLLYFVLLSLSESVT</sequence>
<evidence type="ECO:0000256" key="1">
    <source>
        <dbReference type="SAM" id="Phobius"/>
    </source>
</evidence>
<dbReference type="Proteomes" id="UP000283509">
    <property type="component" value="Unassembled WGS sequence"/>
</dbReference>
<name>A0A423TH49_PENVA</name>
<reference evidence="2 3" key="2">
    <citation type="submission" date="2019-01" db="EMBL/GenBank/DDBJ databases">
        <title>The decoding of complex shrimp genome reveals the adaptation for benthos swimmer, frequently molting mechanism and breeding impact on genome.</title>
        <authorList>
            <person name="Sun Y."/>
            <person name="Gao Y."/>
            <person name="Yu Y."/>
        </authorList>
    </citation>
    <scope>NUCLEOTIDE SEQUENCE [LARGE SCALE GENOMIC DNA]</scope>
    <source>
        <tissue evidence="2">Muscle</tissue>
    </source>
</reference>
<reference evidence="2 3" key="1">
    <citation type="submission" date="2018-04" db="EMBL/GenBank/DDBJ databases">
        <authorList>
            <person name="Zhang X."/>
            <person name="Yuan J."/>
            <person name="Li F."/>
            <person name="Xiang J."/>
        </authorList>
    </citation>
    <scope>NUCLEOTIDE SEQUENCE [LARGE SCALE GENOMIC DNA]</scope>
    <source>
        <tissue evidence="2">Muscle</tissue>
    </source>
</reference>
<evidence type="ECO:0000313" key="3">
    <source>
        <dbReference type="Proteomes" id="UP000283509"/>
    </source>
</evidence>
<comment type="caution">
    <text evidence="2">The sequence shown here is derived from an EMBL/GenBank/DDBJ whole genome shotgun (WGS) entry which is preliminary data.</text>
</comment>
<feature type="non-terminal residue" evidence="2">
    <location>
        <position position="1"/>
    </location>
</feature>
<proteinExistence type="predicted"/>
<feature type="transmembrane region" description="Helical" evidence="1">
    <location>
        <begin position="199"/>
        <end position="218"/>
    </location>
</feature>
<dbReference type="AlphaFoldDB" id="A0A423TH49"/>
<dbReference type="EMBL" id="QCYY01001733">
    <property type="protein sequence ID" value="ROT75803.1"/>
    <property type="molecule type" value="Genomic_DNA"/>
</dbReference>
<protein>
    <submittedName>
        <fullName evidence="2">Uncharacterized protein</fullName>
    </submittedName>
</protein>
<keyword evidence="3" id="KW-1185">Reference proteome</keyword>
<evidence type="ECO:0000313" key="2">
    <source>
        <dbReference type="EMBL" id="ROT75803.1"/>
    </source>
</evidence>
<keyword evidence="1" id="KW-0812">Transmembrane</keyword>
<dbReference type="OrthoDB" id="6353108at2759"/>
<accession>A0A423TH49</accession>